<reference evidence="2 3" key="1">
    <citation type="submission" date="2018-08" db="EMBL/GenBank/DDBJ databases">
        <title>Mucilaginibacter sp. MYSH2.</title>
        <authorList>
            <person name="Seo T."/>
        </authorList>
    </citation>
    <scope>NUCLEOTIDE SEQUENCE [LARGE SCALE GENOMIC DNA]</scope>
    <source>
        <strain evidence="2 3">MYSH2</strain>
    </source>
</reference>
<feature type="transmembrane region" description="Helical" evidence="1">
    <location>
        <begin position="132"/>
        <end position="153"/>
    </location>
</feature>
<sequence length="164" mass="18364">MSPLAISGAPFKKLRMTVRFREFSYSLEVWLTSVLLAPVICFLIEGIVQRSVSRGFDDALSYYPYIVIFSGMSSFITWIIFYRLIKVLVSVIKNIQQLKYAVAATGVVLTVLTILIPVWLLSDSPFELNITMIELLAANGICIAGGSLIYKLYTIIPSDVEIKE</sequence>
<dbReference type="Proteomes" id="UP000264217">
    <property type="component" value="Unassembled WGS sequence"/>
</dbReference>
<dbReference type="AlphaFoldDB" id="A0A372NS77"/>
<evidence type="ECO:0000256" key="1">
    <source>
        <dbReference type="SAM" id="Phobius"/>
    </source>
</evidence>
<dbReference type="EMBL" id="QWDC01000002">
    <property type="protein sequence ID" value="RFZ92116.1"/>
    <property type="molecule type" value="Genomic_DNA"/>
</dbReference>
<evidence type="ECO:0000313" key="3">
    <source>
        <dbReference type="Proteomes" id="UP000264217"/>
    </source>
</evidence>
<evidence type="ECO:0000313" key="2">
    <source>
        <dbReference type="EMBL" id="RFZ92116.1"/>
    </source>
</evidence>
<keyword evidence="1" id="KW-0472">Membrane</keyword>
<feature type="transmembrane region" description="Helical" evidence="1">
    <location>
        <begin position="29"/>
        <end position="50"/>
    </location>
</feature>
<comment type="caution">
    <text evidence="2">The sequence shown here is derived from an EMBL/GenBank/DDBJ whole genome shotgun (WGS) entry which is preliminary data.</text>
</comment>
<proteinExistence type="predicted"/>
<keyword evidence="3" id="KW-1185">Reference proteome</keyword>
<keyword evidence="1" id="KW-1133">Transmembrane helix</keyword>
<accession>A0A372NS77</accession>
<name>A0A372NS77_9SPHI</name>
<gene>
    <name evidence="2" type="ORF">D0C36_11765</name>
</gene>
<organism evidence="2 3">
    <name type="scientific">Mucilaginibacter conchicola</name>
    <dbReference type="NCBI Taxonomy" id="2303333"/>
    <lineage>
        <taxon>Bacteria</taxon>
        <taxon>Pseudomonadati</taxon>
        <taxon>Bacteroidota</taxon>
        <taxon>Sphingobacteriia</taxon>
        <taxon>Sphingobacteriales</taxon>
        <taxon>Sphingobacteriaceae</taxon>
        <taxon>Mucilaginibacter</taxon>
    </lineage>
</organism>
<protein>
    <submittedName>
        <fullName evidence="2">Uncharacterized protein</fullName>
    </submittedName>
</protein>
<feature type="transmembrane region" description="Helical" evidence="1">
    <location>
        <begin position="62"/>
        <end position="85"/>
    </location>
</feature>
<feature type="transmembrane region" description="Helical" evidence="1">
    <location>
        <begin position="97"/>
        <end position="120"/>
    </location>
</feature>
<keyword evidence="1" id="KW-0812">Transmembrane</keyword>